<dbReference type="Gene3D" id="2.40.50.1020">
    <property type="entry name" value="LytTr DNA-binding domain"/>
    <property type="match status" value="1"/>
</dbReference>
<dbReference type="Pfam" id="PF00072">
    <property type="entry name" value="Response_reg"/>
    <property type="match status" value="1"/>
</dbReference>
<dbReference type="PATRIC" id="fig|742737.3.peg.3957"/>
<dbReference type="InterPro" id="IPR007492">
    <property type="entry name" value="LytTR_DNA-bd_dom"/>
</dbReference>
<dbReference type="PANTHER" id="PTHR37299">
    <property type="entry name" value="TRANSCRIPTIONAL REGULATOR-RELATED"/>
    <property type="match status" value="1"/>
</dbReference>
<feature type="domain" description="Response regulatory" evidence="4">
    <location>
        <begin position="3"/>
        <end position="123"/>
    </location>
</feature>
<gene>
    <name evidence="6" type="ORF">HMPREF9473_03972</name>
</gene>
<evidence type="ECO:0000256" key="1">
    <source>
        <dbReference type="ARBA" id="ARBA00018672"/>
    </source>
</evidence>
<dbReference type="PANTHER" id="PTHR37299:SF1">
    <property type="entry name" value="STAGE 0 SPORULATION PROTEIN A HOMOLOG"/>
    <property type="match status" value="1"/>
</dbReference>
<dbReference type="GO" id="GO:0000156">
    <property type="term" value="F:phosphorelay response regulator activity"/>
    <property type="evidence" value="ECO:0007669"/>
    <property type="project" value="InterPro"/>
</dbReference>
<dbReference type="SMART" id="SM00850">
    <property type="entry name" value="LytTR"/>
    <property type="match status" value="1"/>
</dbReference>
<dbReference type="OrthoDB" id="9802383at2"/>
<dbReference type="SUPFAM" id="SSF52172">
    <property type="entry name" value="CheY-like"/>
    <property type="match status" value="1"/>
</dbReference>
<evidence type="ECO:0000313" key="6">
    <source>
        <dbReference type="EMBL" id="EHI58050.1"/>
    </source>
</evidence>
<dbReference type="EMBL" id="ADLN01000109">
    <property type="protein sequence ID" value="EHI58050.1"/>
    <property type="molecule type" value="Genomic_DNA"/>
</dbReference>
<protein>
    <recommendedName>
        <fullName evidence="1">Stage 0 sporulation protein A homolog</fullName>
    </recommendedName>
</protein>
<dbReference type="PROSITE" id="PS50110">
    <property type="entry name" value="RESPONSE_REGULATORY"/>
    <property type="match status" value="1"/>
</dbReference>
<accession>G5IKE4</accession>
<dbReference type="SMART" id="SM00448">
    <property type="entry name" value="REC"/>
    <property type="match status" value="1"/>
</dbReference>
<name>G5IKE4_9FIRM</name>
<evidence type="ECO:0000259" key="5">
    <source>
        <dbReference type="PROSITE" id="PS50930"/>
    </source>
</evidence>
<evidence type="ECO:0000313" key="7">
    <source>
        <dbReference type="Proteomes" id="UP000005384"/>
    </source>
</evidence>
<dbReference type="Pfam" id="PF04397">
    <property type="entry name" value="LytTR"/>
    <property type="match status" value="1"/>
</dbReference>
<feature type="domain" description="HTH LytTR-type" evidence="5">
    <location>
        <begin position="134"/>
        <end position="238"/>
    </location>
</feature>
<dbReference type="RefSeq" id="WP_006781963.1">
    <property type="nucleotide sequence ID" value="NZ_CP040506.1"/>
</dbReference>
<proteinExistence type="predicted"/>
<dbReference type="Gene3D" id="3.40.50.2300">
    <property type="match status" value="1"/>
</dbReference>
<keyword evidence="3" id="KW-0597">Phosphoprotein</keyword>
<dbReference type="GO" id="GO:0003677">
    <property type="term" value="F:DNA binding"/>
    <property type="evidence" value="ECO:0007669"/>
    <property type="project" value="InterPro"/>
</dbReference>
<dbReference type="AlphaFoldDB" id="G5IKE4"/>
<keyword evidence="7" id="KW-1185">Reference proteome</keyword>
<reference evidence="6 7" key="1">
    <citation type="submission" date="2011-08" db="EMBL/GenBank/DDBJ databases">
        <title>The Genome Sequence of Clostridium hathewayi WAL-18680.</title>
        <authorList>
            <consortium name="The Broad Institute Genome Sequencing Platform"/>
            <person name="Earl A."/>
            <person name="Ward D."/>
            <person name="Feldgarden M."/>
            <person name="Gevers D."/>
            <person name="Finegold S.M."/>
            <person name="Summanen P.H."/>
            <person name="Molitoris D.R."/>
            <person name="Song M."/>
            <person name="Daigneault M."/>
            <person name="Allen-Vercoe E."/>
            <person name="Young S.K."/>
            <person name="Zeng Q."/>
            <person name="Gargeya S."/>
            <person name="Fitzgerald M."/>
            <person name="Haas B."/>
            <person name="Abouelleil A."/>
            <person name="Alvarado L."/>
            <person name="Arachchi H.M."/>
            <person name="Berlin A."/>
            <person name="Brown A."/>
            <person name="Chapman S.B."/>
            <person name="Chen Z."/>
            <person name="Dunbar C."/>
            <person name="Freedman E."/>
            <person name="Gearin G."/>
            <person name="Gellesch M."/>
            <person name="Goldberg J."/>
            <person name="Griggs A."/>
            <person name="Gujja S."/>
            <person name="Heiman D."/>
            <person name="Howarth C."/>
            <person name="Larson L."/>
            <person name="Lui A."/>
            <person name="MacDonald P.J.P."/>
            <person name="Montmayeur A."/>
            <person name="Murphy C."/>
            <person name="Neiman D."/>
            <person name="Pearson M."/>
            <person name="Priest M."/>
            <person name="Roberts A."/>
            <person name="Saif S."/>
            <person name="Shea T."/>
            <person name="Shenoy N."/>
            <person name="Sisk P."/>
            <person name="Stolte C."/>
            <person name="Sykes S."/>
            <person name="Wortman J."/>
            <person name="Nusbaum C."/>
            <person name="Birren B."/>
        </authorList>
    </citation>
    <scope>NUCLEOTIDE SEQUENCE [LARGE SCALE GENOMIC DNA]</scope>
    <source>
        <strain evidence="6 7">WAL-18680</strain>
    </source>
</reference>
<comment type="caution">
    <text evidence="6">The sequence shown here is derived from an EMBL/GenBank/DDBJ whole genome shotgun (WGS) entry which is preliminary data.</text>
</comment>
<dbReference type="InterPro" id="IPR011006">
    <property type="entry name" value="CheY-like_superfamily"/>
</dbReference>
<dbReference type="PROSITE" id="PS50930">
    <property type="entry name" value="HTH_LYTTR"/>
    <property type="match status" value="1"/>
</dbReference>
<evidence type="ECO:0000256" key="2">
    <source>
        <dbReference type="ARBA" id="ARBA00024867"/>
    </source>
</evidence>
<organism evidence="6 7">
    <name type="scientific">Hungatella hathewayi WAL-18680</name>
    <dbReference type="NCBI Taxonomy" id="742737"/>
    <lineage>
        <taxon>Bacteria</taxon>
        <taxon>Bacillati</taxon>
        <taxon>Bacillota</taxon>
        <taxon>Clostridia</taxon>
        <taxon>Lachnospirales</taxon>
        <taxon>Lachnospiraceae</taxon>
        <taxon>Hungatella</taxon>
    </lineage>
</organism>
<dbReference type="HOGENOM" id="CLU_000445_14_2_9"/>
<dbReference type="InterPro" id="IPR046947">
    <property type="entry name" value="LytR-like"/>
</dbReference>
<sequence>MIQIAICDDDAGELEKAGALLETYCGLHRDADMVCRRFSSGAELLACVNTGVLFDIYLLDILMPGLTGIEVGAAIRETDRDAAIVFLSSSDEFGVTSYRVRAYDYLIKPVEESNLFPTLDELLKQIAARRINTFPIRAKNGIRTVQLHRLVYVEYRNHKCFYHLEDGTVIESITLREPFNEIIAPILTDKRFVKSTISYLVNIACVKSIEGRNLYLTDGACLPVSRGCINDLRKSLVSYLLDGARGK</sequence>
<dbReference type="InterPro" id="IPR001789">
    <property type="entry name" value="Sig_transdc_resp-reg_receiver"/>
</dbReference>
<comment type="function">
    <text evidence="2">May play the central regulatory role in sporulation. It may be an element of the effector pathway responsible for the activation of sporulation genes in response to nutritional stress. Spo0A may act in concert with spo0H (a sigma factor) to control the expression of some genes that are critical to the sporulation process.</text>
</comment>
<evidence type="ECO:0000259" key="4">
    <source>
        <dbReference type="PROSITE" id="PS50110"/>
    </source>
</evidence>
<dbReference type="Proteomes" id="UP000005384">
    <property type="component" value="Unassembled WGS sequence"/>
</dbReference>
<evidence type="ECO:0000256" key="3">
    <source>
        <dbReference type="PROSITE-ProRule" id="PRU00169"/>
    </source>
</evidence>
<feature type="modified residue" description="4-aspartylphosphate" evidence="3">
    <location>
        <position position="60"/>
    </location>
</feature>